<dbReference type="InterPro" id="IPR036188">
    <property type="entry name" value="FAD/NAD-bd_sf"/>
</dbReference>
<evidence type="ECO:0000313" key="1">
    <source>
        <dbReference type="EMBL" id="MEE2061171.1"/>
    </source>
</evidence>
<dbReference type="InterPro" id="IPR051209">
    <property type="entry name" value="FAD-bind_Monooxygenase_sf"/>
</dbReference>
<comment type="caution">
    <text evidence="1">The sequence shown here is derived from an EMBL/GenBank/DDBJ whole genome shotgun (WGS) entry which is preliminary data.</text>
</comment>
<dbReference type="EC" id="1.14.13.-" evidence="1"/>
<dbReference type="PRINTS" id="PR00469">
    <property type="entry name" value="PNDRDTASEII"/>
</dbReference>
<dbReference type="PRINTS" id="PR00368">
    <property type="entry name" value="FADPNR"/>
</dbReference>
<dbReference type="GO" id="GO:0016491">
    <property type="term" value="F:oxidoreductase activity"/>
    <property type="evidence" value="ECO:0007669"/>
    <property type="project" value="UniProtKB-KW"/>
</dbReference>
<dbReference type="Gene3D" id="3.50.50.60">
    <property type="entry name" value="FAD/NAD(P)-binding domain"/>
    <property type="match status" value="2"/>
</dbReference>
<organism evidence="1 2">
    <name type="scientific">Rhodococcus artemisiae</name>
    <dbReference type="NCBI Taxonomy" id="714159"/>
    <lineage>
        <taxon>Bacteria</taxon>
        <taxon>Bacillati</taxon>
        <taxon>Actinomycetota</taxon>
        <taxon>Actinomycetes</taxon>
        <taxon>Mycobacteriales</taxon>
        <taxon>Nocardiaceae</taxon>
        <taxon>Rhodococcus</taxon>
    </lineage>
</organism>
<dbReference type="EMBL" id="JAUTXY010000016">
    <property type="protein sequence ID" value="MEE2061171.1"/>
    <property type="molecule type" value="Genomic_DNA"/>
</dbReference>
<dbReference type="Proteomes" id="UP001336020">
    <property type="component" value="Unassembled WGS sequence"/>
</dbReference>
<protein>
    <submittedName>
        <fullName evidence="1">NAD(P)/FAD-dependent oxidoreductase</fullName>
        <ecNumber evidence="1">1.14.13.-</ecNumber>
    </submittedName>
</protein>
<dbReference type="PANTHER" id="PTHR42877:SF4">
    <property type="entry name" value="FAD_NAD(P)-BINDING DOMAIN-CONTAINING PROTEIN-RELATED"/>
    <property type="match status" value="1"/>
</dbReference>
<sequence length="522" mass="57182">MSLTVTDNSAADASPRPVDTLIIGSGFAGLGAAIELTRAGKDFLVLERGNEVGGTWRDNTYPGAACDVPSNLYSYSFALNPGWTRSFSPQPEIQAYISSVADKYDVRRRTVFGCDVHSATWNTTTFRWEVETTKGAFSAKILVSAVGALCEPSLPEIKGIDDFEGEIFHSARWNHDADLSGKRVAVIGTGASSIQIVPAIAGKVSHLDVYQRTAPWILPRADREYTKAERFAFRYVPGFQRLSRAMQYLTRETQVVGLAKAPIFMKPLELAARAQIRRQISDPVLRRKVTPTFKIGCKRMLISNAYYPTLTRPNVDLITAGISEVTADGIVTKDGTTRKVDAIVVATGFHVTDSPTFAGIFGKDGRSLAEVFDDSGMQGYKGTTVAGFPNMFFLVGPNTGLGHTSMVYMIESQLNYLVDAIRTIDQHRIGTIEVREDAQDDYNRTLQHALGSSVWNTGGCASWYLDKHGNNTTVWPGFTFEFRNITKKFDLEAYRSVAAADLPAPVPARAAEADTTREVAAQ</sequence>
<reference evidence="1 2" key="1">
    <citation type="submission" date="2023-07" db="EMBL/GenBank/DDBJ databases">
        <authorList>
            <person name="Girao M."/>
            <person name="Carvalho M.F."/>
        </authorList>
    </citation>
    <scope>NUCLEOTIDE SEQUENCE [LARGE SCALE GENOMIC DNA]</scope>
    <source>
        <strain evidence="1 2">YIM65754</strain>
    </source>
</reference>
<gene>
    <name evidence="1" type="ORF">Q7514_26955</name>
</gene>
<evidence type="ECO:0000313" key="2">
    <source>
        <dbReference type="Proteomes" id="UP001336020"/>
    </source>
</evidence>
<dbReference type="RefSeq" id="WP_330136343.1">
    <property type="nucleotide sequence ID" value="NZ_JAUTXY010000016.1"/>
</dbReference>
<dbReference type="Pfam" id="PF13738">
    <property type="entry name" value="Pyr_redox_3"/>
    <property type="match status" value="1"/>
</dbReference>
<dbReference type="SUPFAM" id="SSF51905">
    <property type="entry name" value="FAD/NAD(P)-binding domain"/>
    <property type="match status" value="1"/>
</dbReference>
<proteinExistence type="predicted"/>
<accession>A0ABU7LHX6</accession>
<keyword evidence="2" id="KW-1185">Reference proteome</keyword>
<name>A0ABU7LHX6_9NOCA</name>
<dbReference type="PANTHER" id="PTHR42877">
    <property type="entry name" value="L-ORNITHINE N(5)-MONOOXYGENASE-RELATED"/>
    <property type="match status" value="1"/>
</dbReference>
<keyword evidence="1" id="KW-0560">Oxidoreductase</keyword>